<keyword evidence="2" id="KW-1185">Reference proteome</keyword>
<comment type="caution">
    <text evidence="1">The sequence shown here is derived from an EMBL/GenBank/DDBJ whole genome shotgun (WGS) entry which is preliminary data.</text>
</comment>
<evidence type="ECO:0000313" key="2">
    <source>
        <dbReference type="Proteomes" id="UP000759537"/>
    </source>
</evidence>
<reference evidence="1" key="2">
    <citation type="journal article" date="2020" name="Nat. Commun.">
        <title>Large-scale genome sequencing of mycorrhizal fungi provides insights into the early evolution of symbiotic traits.</title>
        <authorList>
            <person name="Miyauchi S."/>
            <person name="Kiss E."/>
            <person name="Kuo A."/>
            <person name="Drula E."/>
            <person name="Kohler A."/>
            <person name="Sanchez-Garcia M."/>
            <person name="Morin E."/>
            <person name="Andreopoulos B."/>
            <person name="Barry K.W."/>
            <person name="Bonito G."/>
            <person name="Buee M."/>
            <person name="Carver A."/>
            <person name="Chen C."/>
            <person name="Cichocki N."/>
            <person name="Clum A."/>
            <person name="Culley D."/>
            <person name="Crous P.W."/>
            <person name="Fauchery L."/>
            <person name="Girlanda M."/>
            <person name="Hayes R.D."/>
            <person name="Keri Z."/>
            <person name="LaButti K."/>
            <person name="Lipzen A."/>
            <person name="Lombard V."/>
            <person name="Magnuson J."/>
            <person name="Maillard F."/>
            <person name="Murat C."/>
            <person name="Nolan M."/>
            <person name="Ohm R.A."/>
            <person name="Pangilinan J."/>
            <person name="Pereira M.F."/>
            <person name="Perotto S."/>
            <person name="Peter M."/>
            <person name="Pfister S."/>
            <person name="Riley R."/>
            <person name="Sitrit Y."/>
            <person name="Stielow J.B."/>
            <person name="Szollosi G."/>
            <person name="Zifcakova L."/>
            <person name="Stursova M."/>
            <person name="Spatafora J.W."/>
            <person name="Tedersoo L."/>
            <person name="Vaario L.M."/>
            <person name="Yamada A."/>
            <person name="Yan M."/>
            <person name="Wang P."/>
            <person name="Xu J."/>
            <person name="Bruns T."/>
            <person name="Baldrian P."/>
            <person name="Vilgalys R."/>
            <person name="Dunand C."/>
            <person name="Henrissat B."/>
            <person name="Grigoriev I.V."/>
            <person name="Hibbett D."/>
            <person name="Nagy L.G."/>
            <person name="Martin F.M."/>
        </authorList>
    </citation>
    <scope>NUCLEOTIDE SEQUENCE</scope>
    <source>
        <strain evidence="1">Prilba</strain>
    </source>
</reference>
<reference evidence="1" key="1">
    <citation type="submission" date="2019-10" db="EMBL/GenBank/DDBJ databases">
        <authorList>
            <consortium name="DOE Joint Genome Institute"/>
            <person name="Kuo A."/>
            <person name="Miyauchi S."/>
            <person name="Kiss E."/>
            <person name="Drula E."/>
            <person name="Kohler A."/>
            <person name="Sanchez-Garcia M."/>
            <person name="Andreopoulos B."/>
            <person name="Barry K.W."/>
            <person name="Bonito G."/>
            <person name="Buee M."/>
            <person name="Carver A."/>
            <person name="Chen C."/>
            <person name="Cichocki N."/>
            <person name="Clum A."/>
            <person name="Culley D."/>
            <person name="Crous P.W."/>
            <person name="Fauchery L."/>
            <person name="Girlanda M."/>
            <person name="Hayes R."/>
            <person name="Keri Z."/>
            <person name="LaButti K."/>
            <person name="Lipzen A."/>
            <person name="Lombard V."/>
            <person name="Magnuson J."/>
            <person name="Maillard F."/>
            <person name="Morin E."/>
            <person name="Murat C."/>
            <person name="Nolan M."/>
            <person name="Ohm R."/>
            <person name="Pangilinan J."/>
            <person name="Pereira M."/>
            <person name="Perotto S."/>
            <person name="Peter M."/>
            <person name="Riley R."/>
            <person name="Sitrit Y."/>
            <person name="Stielow B."/>
            <person name="Szollosi G."/>
            <person name="Zifcakova L."/>
            <person name="Stursova M."/>
            <person name="Spatafora J.W."/>
            <person name="Tedersoo L."/>
            <person name="Vaario L.-M."/>
            <person name="Yamada A."/>
            <person name="Yan M."/>
            <person name="Wang P."/>
            <person name="Xu J."/>
            <person name="Bruns T."/>
            <person name="Baldrian P."/>
            <person name="Vilgalys R."/>
            <person name="Henrissat B."/>
            <person name="Grigoriev I.V."/>
            <person name="Hibbett D."/>
            <person name="Nagy L.G."/>
            <person name="Martin F.M."/>
        </authorList>
    </citation>
    <scope>NUCLEOTIDE SEQUENCE</scope>
    <source>
        <strain evidence="1">Prilba</strain>
    </source>
</reference>
<sequence>MCIRRTCVPLACTHAPSMHAYPQRARVPPTCAWTRAPAPTHLCMWVCMWEGEGKVKAVSEHKVAVSMDSTYLKSPLRAYDWIAWCLGGNDAQGVRVWMRASVLTYKAGITYLIQPSSEGGRVGVGMGVGMGMGMGVGVGMGMGMGMGVGMGVGEDVEEVGGIWQRGGRRVGLALACGRGVGQWRKRVDEGEGEGVVSGECSGKVFGGERKFNIEHVPVKLLHVMLKFATSLRHRDLEYFWETEFLTLTSCCQPSQI</sequence>
<name>A0A9P5JUY1_9AGAM</name>
<accession>A0A9P5JUY1</accession>
<proteinExistence type="predicted"/>
<dbReference type="EMBL" id="WHVB01000056">
    <property type="protein sequence ID" value="KAF8464498.1"/>
    <property type="molecule type" value="Genomic_DNA"/>
</dbReference>
<evidence type="ECO:0000313" key="1">
    <source>
        <dbReference type="EMBL" id="KAF8464498.1"/>
    </source>
</evidence>
<protein>
    <submittedName>
        <fullName evidence="1">Uncharacterized protein</fullName>
    </submittedName>
</protein>
<dbReference type="AlphaFoldDB" id="A0A9P5JUY1"/>
<gene>
    <name evidence="1" type="ORF">DFH94DRAFT_785405</name>
</gene>
<dbReference type="Proteomes" id="UP000759537">
    <property type="component" value="Unassembled WGS sequence"/>
</dbReference>
<organism evidence="1 2">
    <name type="scientific">Russula ochroleuca</name>
    <dbReference type="NCBI Taxonomy" id="152965"/>
    <lineage>
        <taxon>Eukaryota</taxon>
        <taxon>Fungi</taxon>
        <taxon>Dikarya</taxon>
        <taxon>Basidiomycota</taxon>
        <taxon>Agaricomycotina</taxon>
        <taxon>Agaricomycetes</taxon>
        <taxon>Russulales</taxon>
        <taxon>Russulaceae</taxon>
        <taxon>Russula</taxon>
    </lineage>
</organism>